<evidence type="ECO:0000256" key="1">
    <source>
        <dbReference type="ARBA" id="ARBA00022491"/>
    </source>
</evidence>
<dbReference type="PRINTS" id="PR00455">
    <property type="entry name" value="HTHTETR"/>
</dbReference>
<evidence type="ECO:0000256" key="2">
    <source>
        <dbReference type="ARBA" id="ARBA00023015"/>
    </source>
</evidence>
<keyword evidence="2" id="KW-0805">Transcription regulation</keyword>
<dbReference type="PROSITE" id="PS50977">
    <property type="entry name" value="HTH_TETR_2"/>
    <property type="match status" value="1"/>
</dbReference>
<dbReference type="InterPro" id="IPR050109">
    <property type="entry name" value="HTH-type_TetR-like_transc_reg"/>
</dbReference>
<gene>
    <name evidence="7" type="ORF">GCM10023095_26420</name>
</gene>
<dbReference type="PANTHER" id="PTHR30055">
    <property type="entry name" value="HTH-TYPE TRANSCRIPTIONAL REGULATOR RUTR"/>
    <property type="match status" value="1"/>
</dbReference>
<keyword evidence="8" id="KW-1185">Reference proteome</keyword>
<evidence type="ECO:0000256" key="3">
    <source>
        <dbReference type="ARBA" id="ARBA00023125"/>
    </source>
</evidence>
<evidence type="ECO:0000259" key="6">
    <source>
        <dbReference type="PROSITE" id="PS50977"/>
    </source>
</evidence>
<dbReference type="InterPro" id="IPR001647">
    <property type="entry name" value="HTH_TetR"/>
</dbReference>
<dbReference type="Proteomes" id="UP001501321">
    <property type="component" value="Unassembled WGS sequence"/>
</dbReference>
<dbReference type="Pfam" id="PF08361">
    <property type="entry name" value="TetR_C_2"/>
    <property type="match status" value="1"/>
</dbReference>
<keyword evidence="3 5" id="KW-0238">DNA-binding</keyword>
<proteinExistence type="predicted"/>
<keyword evidence="4" id="KW-0804">Transcription</keyword>
<dbReference type="RefSeq" id="WP_345013903.1">
    <property type="nucleotide sequence ID" value="NZ_BAABFC010000020.1"/>
</dbReference>
<evidence type="ECO:0000256" key="4">
    <source>
        <dbReference type="ARBA" id="ARBA00023163"/>
    </source>
</evidence>
<dbReference type="InterPro" id="IPR036271">
    <property type="entry name" value="Tet_transcr_reg_TetR-rel_C_sf"/>
</dbReference>
<organism evidence="7 8">
    <name type="scientific">Pseudaeromonas paramecii</name>
    <dbReference type="NCBI Taxonomy" id="2138166"/>
    <lineage>
        <taxon>Bacteria</taxon>
        <taxon>Pseudomonadati</taxon>
        <taxon>Pseudomonadota</taxon>
        <taxon>Gammaproteobacteria</taxon>
        <taxon>Aeromonadales</taxon>
        <taxon>Aeromonadaceae</taxon>
        <taxon>Pseudaeromonas</taxon>
    </lineage>
</organism>
<reference evidence="8" key="1">
    <citation type="journal article" date="2019" name="Int. J. Syst. Evol. Microbiol.">
        <title>The Global Catalogue of Microorganisms (GCM) 10K type strain sequencing project: providing services to taxonomists for standard genome sequencing and annotation.</title>
        <authorList>
            <consortium name="The Broad Institute Genomics Platform"/>
            <consortium name="The Broad Institute Genome Sequencing Center for Infectious Disease"/>
            <person name="Wu L."/>
            <person name="Ma J."/>
        </authorList>
    </citation>
    <scope>NUCLEOTIDE SEQUENCE [LARGE SCALE GENOMIC DNA]</scope>
    <source>
        <strain evidence="8">JCM 32226</strain>
    </source>
</reference>
<name>A0ABP8QHZ5_9GAMM</name>
<accession>A0ABP8QHZ5</accession>
<sequence length="217" mass="24371">MARRTKAEAQETRRAIMQAAMRQFSQQGWAATSLVDVAREAGVTRGAIYWHFENKAELLIALWQELCEPIGQMLSASLNVDEPDPLGHLERFLLLLLENVTESDSHREFFRLFFNQTEPSSEVEAFHRMIKEEIAVYQSELKAALCNAIHRGQLPSDLDVDQAAVFIHCALDGLILNALHPCSMISLALHTKTYVHFILSALRHGLPDEANTGCCAK</sequence>
<dbReference type="EMBL" id="BAABFC010000020">
    <property type="protein sequence ID" value="GAA4502189.1"/>
    <property type="molecule type" value="Genomic_DNA"/>
</dbReference>
<dbReference type="Gene3D" id="1.10.357.10">
    <property type="entry name" value="Tetracycline Repressor, domain 2"/>
    <property type="match status" value="1"/>
</dbReference>
<feature type="domain" description="HTH tetR-type" evidence="6">
    <location>
        <begin position="10"/>
        <end position="70"/>
    </location>
</feature>
<dbReference type="InterPro" id="IPR009057">
    <property type="entry name" value="Homeodomain-like_sf"/>
</dbReference>
<keyword evidence="1" id="KW-0678">Repressor</keyword>
<protein>
    <submittedName>
        <fullName evidence="7">TetR family transcriptional regulator</fullName>
    </submittedName>
</protein>
<dbReference type="PANTHER" id="PTHR30055:SF240">
    <property type="entry name" value="HTH-TYPE TRANSCRIPTIONAL REGULATOR ACRR"/>
    <property type="match status" value="1"/>
</dbReference>
<dbReference type="SUPFAM" id="SSF46689">
    <property type="entry name" value="Homeodomain-like"/>
    <property type="match status" value="1"/>
</dbReference>
<dbReference type="InterPro" id="IPR013572">
    <property type="entry name" value="Tscrpt_reg_MAATS_C"/>
</dbReference>
<comment type="caution">
    <text evidence="7">The sequence shown here is derived from an EMBL/GenBank/DDBJ whole genome shotgun (WGS) entry which is preliminary data.</text>
</comment>
<evidence type="ECO:0000313" key="7">
    <source>
        <dbReference type="EMBL" id="GAA4502189.1"/>
    </source>
</evidence>
<feature type="DNA-binding region" description="H-T-H motif" evidence="5">
    <location>
        <begin position="33"/>
        <end position="52"/>
    </location>
</feature>
<dbReference type="Pfam" id="PF00440">
    <property type="entry name" value="TetR_N"/>
    <property type="match status" value="1"/>
</dbReference>
<dbReference type="SUPFAM" id="SSF48498">
    <property type="entry name" value="Tetracyclin repressor-like, C-terminal domain"/>
    <property type="match status" value="1"/>
</dbReference>
<evidence type="ECO:0000256" key="5">
    <source>
        <dbReference type="PROSITE-ProRule" id="PRU00335"/>
    </source>
</evidence>
<evidence type="ECO:0000313" key="8">
    <source>
        <dbReference type="Proteomes" id="UP001501321"/>
    </source>
</evidence>